<name>A0A4Z2HPB4_9TELE</name>
<keyword evidence="3" id="KW-1185">Reference proteome</keyword>
<evidence type="ECO:0000313" key="2">
    <source>
        <dbReference type="EMBL" id="TNN67617.1"/>
    </source>
</evidence>
<sequence length="186" mass="20981">MRTVDVFFFSLTEEQQAAYTPASELCGERDGEPRSVNATRRDRNDMLLASGEESCLNRTREGVLEPQERSHIRPEPPPLTCTFFLRPYDSIHLSYYLHGFTTTTITNTHLIHTLMHTHHLWIGYSSSDAAVCIIRWDRISSSGRCAGPRSGHAPSQRCGRCDSRRRGSSCRRTGGSPSRRRAARSA</sequence>
<evidence type="ECO:0000313" key="3">
    <source>
        <dbReference type="Proteomes" id="UP000314294"/>
    </source>
</evidence>
<evidence type="ECO:0000256" key="1">
    <source>
        <dbReference type="SAM" id="MobiDB-lite"/>
    </source>
</evidence>
<dbReference type="EMBL" id="SRLO01000201">
    <property type="protein sequence ID" value="TNN67617.1"/>
    <property type="molecule type" value="Genomic_DNA"/>
</dbReference>
<gene>
    <name evidence="2" type="ORF">EYF80_022186</name>
</gene>
<protein>
    <submittedName>
        <fullName evidence="2">Uncharacterized protein</fullName>
    </submittedName>
</protein>
<organism evidence="2 3">
    <name type="scientific">Liparis tanakae</name>
    <name type="common">Tanaka's snailfish</name>
    <dbReference type="NCBI Taxonomy" id="230148"/>
    <lineage>
        <taxon>Eukaryota</taxon>
        <taxon>Metazoa</taxon>
        <taxon>Chordata</taxon>
        <taxon>Craniata</taxon>
        <taxon>Vertebrata</taxon>
        <taxon>Euteleostomi</taxon>
        <taxon>Actinopterygii</taxon>
        <taxon>Neopterygii</taxon>
        <taxon>Teleostei</taxon>
        <taxon>Neoteleostei</taxon>
        <taxon>Acanthomorphata</taxon>
        <taxon>Eupercaria</taxon>
        <taxon>Perciformes</taxon>
        <taxon>Cottioidei</taxon>
        <taxon>Cottales</taxon>
        <taxon>Liparidae</taxon>
        <taxon>Liparis</taxon>
    </lineage>
</organism>
<proteinExistence type="predicted"/>
<dbReference type="AlphaFoldDB" id="A0A4Z2HPB4"/>
<accession>A0A4Z2HPB4</accession>
<dbReference type="Proteomes" id="UP000314294">
    <property type="component" value="Unassembled WGS sequence"/>
</dbReference>
<comment type="caution">
    <text evidence="2">The sequence shown here is derived from an EMBL/GenBank/DDBJ whole genome shotgun (WGS) entry which is preliminary data.</text>
</comment>
<feature type="region of interest" description="Disordered" evidence="1">
    <location>
        <begin position="143"/>
        <end position="186"/>
    </location>
</feature>
<reference evidence="2 3" key="1">
    <citation type="submission" date="2019-03" db="EMBL/GenBank/DDBJ databases">
        <title>First draft genome of Liparis tanakae, snailfish: a comprehensive survey of snailfish specific genes.</title>
        <authorList>
            <person name="Kim W."/>
            <person name="Song I."/>
            <person name="Jeong J.-H."/>
            <person name="Kim D."/>
            <person name="Kim S."/>
            <person name="Ryu S."/>
            <person name="Song J.Y."/>
            <person name="Lee S.K."/>
        </authorList>
    </citation>
    <scope>NUCLEOTIDE SEQUENCE [LARGE SCALE GENOMIC DNA]</scope>
    <source>
        <tissue evidence="2">Muscle</tissue>
    </source>
</reference>